<organism evidence="8 9">
    <name type="scientific">Gracilibacillus marinus</name>
    <dbReference type="NCBI Taxonomy" id="630535"/>
    <lineage>
        <taxon>Bacteria</taxon>
        <taxon>Bacillati</taxon>
        <taxon>Bacillota</taxon>
        <taxon>Bacilli</taxon>
        <taxon>Bacillales</taxon>
        <taxon>Bacillaceae</taxon>
        <taxon>Gracilibacillus</taxon>
    </lineage>
</organism>
<dbReference type="Pfam" id="PF07690">
    <property type="entry name" value="MFS_1"/>
    <property type="match status" value="1"/>
</dbReference>
<evidence type="ECO:0000313" key="8">
    <source>
        <dbReference type="EMBL" id="MFC4387008.1"/>
    </source>
</evidence>
<dbReference type="Proteomes" id="UP001595880">
    <property type="component" value="Unassembled WGS sequence"/>
</dbReference>
<name>A0ABV8VRC5_9BACI</name>
<protein>
    <submittedName>
        <fullName evidence="8">MDR family MFS transporter</fullName>
    </submittedName>
</protein>
<dbReference type="InterPro" id="IPR020846">
    <property type="entry name" value="MFS_dom"/>
</dbReference>
<keyword evidence="3 6" id="KW-0812">Transmembrane</keyword>
<feature type="transmembrane region" description="Helical" evidence="6">
    <location>
        <begin position="315"/>
        <end position="341"/>
    </location>
</feature>
<feature type="transmembrane region" description="Helical" evidence="6">
    <location>
        <begin position="119"/>
        <end position="140"/>
    </location>
</feature>
<feature type="transmembrane region" description="Helical" evidence="6">
    <location>
        <begin position="283"/>
        <end position="303"/>
    </location>
</feature>
<feature type="transmembrane region" description="Helical" evidence="6">
    <location>
        <begin position="239"/>
        <end position="262"/>
    </location>
</feature>
<feature type="transmembrane region" description="Helical" evidence="6">
    <location>
        <begin position="63"/>
        <end position="82"/>
    </location>
</feature>
<comment type="subcellular location">
    <subcellularLocation>
        <location evidence="1">Cell membrane</location>
        <topology evidence="1">Multi-pass membrane protein</topology>
    </subcellularLocation>
</comment>
<feature type="transmembrane region" description="Helical" evidence="6">
    <location>
        <begin position="479"/>
        <end position="501"/>
    </location>
</feature>
<dbReference type="CDD" id="cd17502">
    <property type="entry name" value="MFS_Azr1_MDR_like"/>
    <property type="match status" value="1"/>
</dbReference>
<keyword evidence="9" id="KW-1185">Reference proteome</keyword>
<dbReference type="PRINTS" id="PR01036">
    <property type="entry name" value="TCRTETB"/>
</dbReference>
<evidence type="ECO:0000256" key="1">
    <source>
        <dbReference type="ARBA" id="ARBA00004651"/>
    </source>
</evidence>
<dbReference type="SUPFAM" id="SSF103473">
    <property type="entry name" value="MFS general substrate transporter"/>
    <property type="match status" value="1"/>
</dbReference>
<dbReference type="PROSITE" id="PS50850">
    <property type="entry name" value="MFS"/>
    <property type="match status" value="1"/>
</dbReference>
<evidence type="ECO:0000256" key="2">
    <source>
        <dbReference type="ARBA" id="ARBA00022448"/>
    </source>
</evidence>
<dbReference type="PANTHER" id="PTHR23501:SF191">
    <property type="entry name" value="VACUOLAR BASIC AMINO ACID TRANSPORTER 4"/>
    <property type="match status" value="1"/>
</dbReference>
<dbReference type="Gene3D" id="1.20.1250.20">
    <property type="entry name" value="MFS general substrate transporter like domains"/>
    <property type="match status" value="1"/>
</dbReference>
<feature type="transmembrane region" description="Helical" evidence="6">
    <location>
        <begin position="94"/>
        <end position="113"/>
    </location>
</feature>
<feature type="transmembrane region" description="Helical" evidence="6">
    <location>
        <begin position="415"/>
        <end position="432"/>
    </location>
</feature>
<evidence type="ECO:0000256" key="5">
    <source>
        <dbReference type="ARBA" id="ARBA00023136"/>
    </source>
</evidence>
<keyword evidence="2" id="KW-0813">Transport</keyword>
<feature type="transmembrane region" description="Helical" evidence="6">
    <location>
        <begin position="180"/>
        <end position="203"/>
    </location>
</feature>
<dbReference type="InterPro" id="IPR036259">
    <property type="entry name" value="MFS_trans_sf"/>
</dbReference>
<proteinExistence type="predicted"/>
<dbReference type="Gene3D" id="1.20.1720.10">
    <property type="entry name" value="Multidrug resistance protein D"/>
    <property type="match status" value="1"/>
</dbReference>
<dbReference type="EMBL" id="JBHSDV010000001">
    <property type="protein sequence ID" value="MFC4387008.1"/>
    <property type="molecule type" value="Genomic_DNA"/>
</dbReference>
<evidence type="ECO:0000313" key="9">
    <source>
        <dbReference type="Proteomes" id="UP001595880"/>
    </source>
</evidence>
<gene>
    <name evidence="8" type="ORF">ACFOZ1_04210</name>
</gene>
<keyword evidence="5 6" id="KW-0472">Membrane</keyword>
<dbReference type="RefSeq" id="WP_390196288.1">
    <property type="nucleotide sequence ID" value="NZ_JBHSDV010000001.1"/>
</dbReference>
<accession>A0ABV8VRC5</accession>
<feature type="transmembrane region" description="Helical" evidence="6">
    <location>
        <begin position="28"/>
        <end position="51"/>
    </location>
</feature>
<evidence type="ECO:0000256" key="3">
    <source>
        <dbReference type="ARBA" id="ARBA00022692"/>
    </source>
</evidence>
<keyword evidence="4 6" id="KW-1133">Transmembrane helix</keyword>
<feature type="domain" description="Major facilitator superfamily (MFS) profile" evidence="7">
    <location>
        <begin position="29"/>
        <end position="509"/>
    </location>
</feature>
<dbReference type="PANTHER" id="PTHR23501">
    <property type="entry name" value="MAJOR FACILITATOR SUPERFAMILY"/>
    <property type="match status" value="1"/>
</dbReference>
<feature type="transmembrane region" description="Helical" evidence="6">
    <location>
        <begin position="372"/>
        <end position="395"/>
    </location>
</feature>
<evidence type="ECO:0000259" key="7">
    <source>
        <dbReference type="PROSITE" id="PS50850"/>
    </source>
</evidence>
<evidence type="ECO:0000256" key="6">
    <source>
        <dbReference type="SAM" id="Phobius"/>
    </source>
</evidence>
<feature type="transmembrane region" description="Helical" evidence="6">
    <location>
        <begin position="152"/>
        <end position="174"/>
    </location>
</feature>
<reference evidence="9" key="1">
    <citation type="journal article" date="2019" name="Int. J. Syst. Evol. Microbiol.">
        <title>The Global Catalogue of Microorganisms (GCM) 10K type strain sequencing project: providing services to taxonomists for standard genome sequencing and annotation.</title>
        <authorList>
            <consortium name="The Broad Institute Genomics Platform"/>
            <consortium name="The Broad Institute Genome Sequencing Center for Infectious Disease"/>
            <person name="Wu L."/>
            <person name="Ma J."/>
        </authorList>
    </citation>
    <scope>NUCLEOTIDE SEQUENCE [LARGE SCALE GENOMIC DNA]</scope>
    <source>
        <strain evidence="9">KACC 14058</strain>
    </source>
</reference>
<sequence length="511" mass="56064">MSYFATMTVYHFHAKEKHMAKRKTNRPLVLIALILSMFMAAIEGTIVATAMPNIVADLGGFSLYSWVFSSFLLMQAITTMIYGKLADLYGRKPVFIIGVIIFLIGTVLCGFAASMGWLVIFRLIQGIGAGAIQPIVTTIVGDMYSVKERAKVQGYLASVWGISSVIGPLLGGFIVQFIDWAWIFWMNIPLGIFGLIGVAKYFHEDISTAKKHIDYIGSSLFLVAISALIIIFVQAGTAWAWLSIENIGFILIFLSCMTIFIWHERKATSPMIPLFLWKDRLIVIANICALSSGMIILGLSSFLPTYVQGVMGETAIVAGFALSTMSIGWPISSTIAGHLVIRIGFRTTAICGGTFLLIGTFLFSLLDPSKGPIYAAVSSFVVGCGMGLSSTTFIVSIQNHVDWNLRGVATSLHMFMRIIGSAVGASFLGGLLNQQMQQYYQKQNVELDVASTDMLLDESTRQTLSQTELHTLQDGLTFALHHVYIGLFIIGIFTFIMCLFYPKIQLEKAGD</sequence>
<feature type="transmembrane region" description="Helical" evidence="6">
    <location>
        <begin position="215"/>
        <end position="233"/>
    </location>
</feature>
<evidence type="ECO:0000256" key="4">
    <source>
        <dbReference type="ARBA" id="ARBA00022989"/>
    </source>
</evidence>
<feature type="transmembrane region" description="Helical" evidence="6">
    <location>
        <begin position="348"/>
        <end position="366"/>
    </location>
</feature>
<comment type="caution">
    <text evidence="8">The sequence shown here is derived from an EMBL/GenBank/DDBJ whole genome shotgun (WGS) entry which is preliminary data.</text>
</comment>
<dbReference type="InterPro" id="IPR011701">
    <property type="entry name" value="MFS"/>
</dbReference>